<evidence type="ECO:0000313" key="2">
    <source>
        <dbReference type="Proteomes" id="UP000800303"/>
    </source>
</evidence>
<organism evidence="1 2">
    <name type="scientific">Saccharibacillus alkalitolerans</name>
    <dbReference type="NCBI Taxonomy" id="2705290"/>
    <lineage>
        <taxon>Bacteria</taxon>
        <taxon>Bacillati</taxon>
        <taxon>Bacillota</taxon>
        <taxon>Bacilli</taxon>
        <taxon>Bacillales</taxon>
        <taxon>Paenibacillaceae</taxon>
        <taxon>Saccharibacillus</taxon>
    </lineage>
</organism>
<comment type="caution">
    <text evidence="1">The sequence shown here is derived from an EMBL/GenBank/DDBJ whole genome shotgun (WGS) entry which is preliminary data.</text>
</comment>
<dbReference type="Proteomes" id="UP000800303">
    <property type="component" value="Unassembled WGS sequence"/>
</dbReference>
<keyword evidence="2" id="KW-1185">Reference proteome</keyword>
<reference evidence="1 2" key="1">
    <citation type="submission" date="2020-01" db="EMBL/GenBank/DDBJ databases">
        <title>Polyphasic characterisation and genomic insights into a novel alkali tolerant bacterium VR-M41.</title>
        <authorList>
            <person name="Vemuluri V.R."/>
        </authorList>
    </citation>
    <scope>NUCLEOTIDE SEQUENCE [LARGE SCALE GENOMIC DNA]</scope>
    <source>
        <strain evidence="1 2">VR-M41</strain>
    </source>
</reference>
<gene>
    <name evidence="1" type="ORF">GYN08_15630</name>
</gene>
<accession>A0ABX0F9X6</accession>
<name>A0ABX0F9X6_9BACL</name>
<sequence length="65" mass="7301">MTEKKALDWNTFKNYKHRDIGSGVYLREYEVEGGRKLQIGGADLKAAPTQMRLLDSEGGSTDLLK</sequence>
<protein>
    <submittedName>
        <fullName evidence="1">Uncharacterized protein</fullName>
    </submittedName>
</protein>
<dbReference type="EMBL" id="JAAFGS010000005">
    <property type="protein sequence ID" value="NGZ76755.1"/>
    <property type="molecule type" value="Genomic_DNA"/>
</dbReference>
<evidence type="ECO:0000313" key="1">
    <source>
        <dbReference type="EMBL" id="NGZ76755.1"/>
    </source>
</evidence>
<proteinExistence type="predicted"/>
<dbReference type="RefSeq" id="WP_166275908.1">
    <property type="nucleotide sequence ID" value="NZ_JAAFGS010000005.1"/>
</dbReference>